<dbReference type="NCBIfam" id="TIGR00216">
    <property type="entry name" value="ispH_lytB"/>
    <property type="match status" value="1"/>
</dbReference>
<feature type="binding site" evidence="5">
    <location>
        <position position="43"/>
    </location>
    <ligand>
        <name>(2E)-4-hydroxy-3-methylbut-2-enyl diphosphate</name>
        <dbReference type="ChEBI" id="CHEBI:128753"/>
    </ligand>
</feature>
<reference evidence="6 7" key="1">
    <citation type="journal article" date="2015" name="Nature">
        <title>rRNA introns, odd ribosomes, and small enigmatic genomes across a large radiation of phyla.</title>
        <authorList>
            <person name="Brown C.T."/>
            <person name="Hug L.A."/>
            <person name="Thomas B.C."/>
            <person name="Sharon I."/>
            <person name="Castelle C.J."/>
            <person name="Singh A."/>
            <person name="Wilkins M.J."/>
            <person name="Williams K.H."/>
            <person name="Banfield J.F."/>
        </authorList>
    </citation>
    <scope>NUCLEOTIDE SEQUENCE [LARGE SCALE GENOMIC DNA]</scope>
</reference>
<feature type="binding site" evidence="5">
    <location>
        <position position="133"/>
    </location>
    <ligand>
        <name>(2E)-4-hydroxy-3-methylbut-2-enyl diphosphate</name>
        <dbReference type="ChEBI" id="CHEBI:128753"/>
    </ligand>
</feature>
<evidence type="ECO:0000256" key="5">
    <source>
        <dbReference type="HAMAP-Rule" id="MF_00191"/>
    </source>
</evidence>
<dbReference type="GO" id="GO:0046872">
    <property type="term" value="F:metal ion binding"/>
    <property type="evidence" value="ECO:0007669"/>
    <property type="project" value="UniProtKB-KW"/>
</dbReference>
<feature type="binding site" evidence="5">
    <location>
        <position position="234"/>
    </location>
    <ligand>
        <name>(2E)-4-hydroxy-3-methylbut-2-enyl diphosphate</name>
        <dbReference type="ChEBI" id="CHEBI:128753"/>
    </ligand>
</feature>
<feature type="binding site" evidence="5">
    <location>
        <position position="234"/>
    </location>
    <ligand>
        <name>dimethylallyl diphosphate</name>
        <dbReference type="ChEBI" id="CHEBI:57623"/>
    </ligand>
</feature>
<dbReference type="Pfam" id="PF02401">
    <property type="entry name" value="LYTB"/>
    <property type="match status" value="1"/>
</dbReference>
<evidence type="ECO:0000313" key="6">
    <source>
        <dbReference type="EMBL" id="KKS02756.1"/>
    </source>
</evidence>
<evidence type="ECO:0000256" key="3">
    <source>
        <dbReference type="ARBA" id="ARBA00023004"/>
    </source>
</evidence>
<keyword evidence="2 5" id="KW-0479">Metal-binding</keyword>
<dbReference type="HAMAP" id="MF_00191">
    <property type="entry name" value="IspH"/>
    <property type="match status" value="1"/>
</dbReference>
<dbReference type="CDD" id="cd13944">
    <property type="entry name" value="lytB_ispH"/>
    <property type="match status" value="1"/>
</dbReference>
<comment type="cofactor">
    <cofactor evidence="5">
        <name>[4Fe-4S] cluster</name>
        <dbReference type="ChEBI" id="CHEBI:49883"/>
    </cofactor>
    <text evidence="5">Binds 1 [4Fe-4S] cluster per subunit.</text>
</comment>
<comment type="pathway">
    <text evidence="5">Isoprenoid biosynthesis; isopentenyl diphosphate biosynthesis via DXP pathway; isopentenyl diphosphate from 1-deoxy-D-xylulose 5-phosphate: step 6/6.</text>
</comment>
<comment type="catalytic activity">
    <reaction evidence="5">
        <text>isopentenyl diphosphate + 2 oxidized [2Fe-2S]-[ferredoxin] + H2O = (2E)-4-hydroxy-3-methylbut-2-enyl diphosphate + 2 reduced [2Fe-2S]-[ferredoxin] + 2 H(+)</text>
        <dbReference type="Rhea" id="RHEA:24488"/>
        <dbReference type="Rhea" id="RHEA-COMP:10000"/>
        <dbReference type="Rhea" id="RHEA-COMP:10001"/>
        <dbReference type="ChEBI" id="CHEBI:15377"/>
        <dbReference type="ChEBI" id="CHEBI:15378"/>
        <dbReference type="ChEBI" id="CHEBI:33737"/>
        <dbReference type="ChEBI" id="CHEBI:33738"/>
        <dbReference type="ChEBI" id="CHEBI:128753"/>
        <dbReference type="ChEBI" id="CHEBI:128769"/>
        <dbReference type="EC" id="1.17.7.4"/>
    </reaction>
</comment>
<feature type="binding site" evidence="5">
    <location>
        <position position="232"/>
    </location>
    <ligand>
        <name>(2E)-4-hydroxy-3-methylbut-2-enyl diphosphate</name>
        <dbReference type="ChEBI" id="CHEBI:128753"/>
    </ligand>
</feature>
<feature type="binding site" evidence="5">
    <location>
        <position position="105"/>
    </location>
    <ligand>
        <name>[4Fe-4S] cluster</name>
        <dbReference type="ChEBI" id="CHEBI:49883"/>
    </ligand>
</feature>
<name>A0A0G0Y050_9BACT</name>
<feature type="binding site" evidence="5">
    <location>
        <position position="133"/>
    </location>
    <ligand>
        <name>isopentenyl diphosphate</name>
        <dbReference type="ChEBI" id="CHEBI:128769"/>
    </ligand>
</feature>
<dbReference type="GO" id="GO:0050992">
    <property type="term" value="P:dimethylallyl diphosphate biosynthetic process"/>
    <property type="evidence" value="ECO:0007669"/>
    <property type="project" value="UniProtKB-UniRule"/>
</dbReference>
<feature type="binding site" evidence="5">
    <location>
        <position position="43"/>
    </location>
    <ligand>
        <name>isopentenyl diphosphate</name>
        <dbReference type="ChEBI" id="CHEBI:128769"/>
    </ligand>
</feature>
<accession>A0A0G0Y050</accession>
<dbReference type="Gene3D" id="3.40.50.11270">
    <property type="match status" value="1"/>
</dbReference>
<keyword evidence="5" id="KW-0560">Oxidoreductase</keyword>
<feature type="binding site" evidence="5">
    <location>
        <position position="83"/>
    </location>
    <ligand>
        <name>isopentenyl diphosphate</name>
        <dbReference type="ChEBI" id="CHEBI:128769"/>
    </ligand>
</feature>
<feature type="binding site" evidence="5">
    <location>
        <position position="232"/>
    </location>
    <ligand>
        <name>dimethylallyl diphosphate</name>
        <dbReference type="ChEBI" id="CHEBI:57623"/>
    </ligand>
</feature>
<keyword evidence="1 5" id="KW-0004">4Fe-4S</keyword>
<dbReference type="NCBIfam" id="NF002190">
    <property type="entry name" value="PRK01045.1-4"/>
    <property type="match status" value="1"/>
</dbReference>
<comment type="similarity">
    <text evidence="5">Belongs to the IspH family.</text>
</comment>
<dbReference type="PANTHER" id="PTHR30426">
    <property type="entry name" value="4-HYDROXY-3-METHYLBUT-2-ENYL DIPHOSPHATE REDUCTASE"/>
    <property type="match status" value="1"/>
</dbReference>
<feature type="binding site" evidence="5">
    <location>
        <position position="174"/>
    </location>
    <ligand>
        <name>(2E)-4-hydroxy-3-methylbut-2-enyl diphosphate</name>
        <dbReference type="ChEBI" id="CHEBI:128753"/>
    </ligand>
</feature>
<feature type="binding site" evidence="5">
    <location>
        <position position="276"/>
    </location>
    <ligand>
        <name>dimethylallyl diphosphate</name>
        <dbReference type="ChEBI" id="CHEBI:57623"/>
    </ligand>
</feature>
<feature type="binding site" evidence="5">
    <location>
        <position position="43"/>
    </location>
    <ligand>
        <name>dimethylallyl diphosphate</name>
        <dbReference type="ChEBI" id="CHEBI:57623"/>
    </ligand>
</feature>
<keyword evidence="3 5" id="KW-0408">Iron</keyword>
<comment type="function">
    <text evidence="5">Catalyzes the conversion of 1-hydroxy-2-methyl-2-(E)-butenyl 4-diphosphate (HMBPP) into a mixture of isopentenyl diphosphate (IPP) and dimethylallyl diphosphate (DMAPP). Acts in the terminal step of the DOXP/MEP pathway for isoprenoid precursor biosynthesis.</text>
</comment>
<dbReference type="InterPro" id="IPR003451">
    <property type="entry name" value="LytB/IspH"/>
</dbReference>
<feature type="binding site" evidence="5">
    <location>
        <position position="276"/>
    </location>
    <ligand>
        <name>(2E)-4-hydroxy-3-methylbut-2-enyl diphosphate</name>
        <dbReference type="ChEBI" id="CHEBI:128753"/>
    </ligand>
</feature>
<feature type="binding site" evidence="5">
    <location>
        <position position="14"/>
    </location>
    <ligand>
        <name>[4Fe-4S] cluster</name>
        <dbReference type="ChEBI" id="CHEBI:49883"/>
    </ligand>
</feature>
<dbReference type="Gene3D" id="3.40.1010.20">
    <property type="entry name" value="4-hydroxy-3-methylbut-2-enyl diphosphate reductase, catalytic domain"/>
    <property type="match status" value="2"/>
</dbReference>
<feature type="binding site" evidence="5">
    <location>
        <position position="83"/>
    </location>
    <ligand>
        <name>(2E)-4-hydroxy-3-methylbut-2-enyl diphosphate</name>
        <dbReference type="ChEBI" id="CHEBI:128753"/>
    </ligand>
</feature>
<feature type="binding site" evidence="5">
    <location>
        <position position="83"/>
    </location>
    <ligand>
        <name>dimethylallyl diphosphate</name>
        <dbReference type="ChEBI" id="CHEBI:57623"/>
    </ligand>
</feature>
<dbReference type="GO" id="GO:0016114">
    <property type="term" value="P:terpenoid biosynthetic process"/>
    <property type="evidence" value="ECO:0007669"/>
    <property type="project" value="UniProtKB-UniRule"/>
</dbReference>
<sequence length="339" mass="37619">MIKKILLATPRGFCAGVDRAIDVVEAVLEIFGPPVYVKHAIVHNLHVVEDLKIKGAIFVEDLDEIPSPPEARQAKSVVVFSAHGTDPALKEEAKRRGHKVIDATCPLVTKVHLEARRYVNDGYFVIYVGHRDHPEPVGVFGEIPKGTAVLIEGADEVDTLVVPQEEKLVYLTQTTLSISDTRDTVEKLKKRFPNIISPPSSDICYATTNRQAAARELAKKSDLVLVIGSKTSSNSQRLREVCEEEGTYAYLVDDETMIDPKWFGDAQTLGVTSGASAPEYLVDNLVDHIKKLNPNVQVENLEVLREDITFPLPDDLVSLVKETSKGRIWVEKHRVATQR</sequence>
<feature type="binding site" evidence="5">
    <location>
        <position position="233"/>
    </location>
    <ligand>
        <name>(2E)-4-hydroxy-3-methylbut-2-enyl diphosphate</name>
        <dbReference type="ChEBI" id="CHEBI:128753"/>
    </ligand>
</feature>
<evidence type="ECO:0000313" key="7">
    <source>
        <dbReference type="Proteomes" id="UP000034493"/>
    </source>
</evidence>
<keyword evidence="4 5" id="KW-0411">Iron-sulfur</keyword>
<feature type="binding site" evidence="5">
    <location>
        <position position="232"/>
    </location>
    <ligand>
        <name>isopentenyl diphosphate</name>
        <dbReference type="ChEBI" id="CHEBI:128769"/>
    </ligand>
</feature>
<gene>
    <name evidence="5" type="primary">ispH</name>
    <name evidence="6" type="ORF">UU56_C0029G0010</name>
</gene>
<keyword evidence="5" id="KW-0414">Isoprene biosynthesis</keyword>
<dbReference type="EMBL" id="LCBC01000029">
    <property type="protein sequence ID" value="KKS02756.1"/>
    <property type="molecule type" value="Genomic_DNA"/>
</dbReference>
<dbReference type="GO" id="GO:0051539">
    <property type="term" value="F:4 iron, 4 sulfur cluster binding"/>
    <property type="evidence" value="ECO:0007669"/>
    <property type="project" value="UniProtKB-UniRule"/>
</dbReference>
<feature type="active site" description="Proton donor" evidence="5">
    <location>
        <position position="135"/>
    </location>
</feature>
<dbReference type="PANTHER" id="PTHR30426:SF0">
    <property type="entry name" value="4-HYDROXY-3-METHYLBUT-2-ENYL DIPHOSPHATE REDUCTASE"/>
    <property type="match status" value="1"/>
</dbReference>
<dbReference type="AlphaFoldDB" id="A0A0G0Y050"/>
<dbReference type="UniPathway" id="UPA00056">
    <property type="reaction ID" value="UER00097"/>
</dbReference>
<feature type="binding site" evidence="5">
    <location>
        <position position="133"/>
    </location>
    <ligand>
        <name>dimethylallyl diphosphate</name>
        <dbReference type="ChEBI" id="CHEBI:57623"/>
    </ligand>
</feature>
<dbReference type="EC" id="1.17.7.4" evidence="5"/>
<comment type="catalytic activity">
    <reaction evidence="5">
        <text>dimethylallyl diphosphate + 2 oxidized [2Fe-2S]-[ferredoxin] + H2O = (2E)-4-hydroxy-3-methylbut-2-enyl diphosphate + 2 reduced [2Fe-2S]-[ferredoxin] + 2 H(+)</text>
        <dbReference type="Rhea" id="RHEA:24825"/>
        <dbReference type="Rhea" id="RHEA-COMP:10000"/>
        <dbReference type="Rhea" id="RHEA-COMP:10001"/>
        <dbReference type="ChEBI" id="CHEBI:15377"/>
        <dbReference type="ChEBI" id="CHEBI:15378"/>
        <dbReference type="ChEBI" id="CHEBI:33737"/>
        <dbReference type="ChEBI" id="CHEBI:33738"/>
        <dbReference type="ChEBI" id="CHEBI:57623"/>
        <dbReference type="ChEBI" id="CHEBI:128753"/>
        <dbReference type="EC" id="1.17.7.4"/>
    </reaction>
</comment>
<dbReference type="UniPathway" id="UPA00059">
    <property type="reaction ID" value="UER00105"/>
</dbReference>
<proteinExistence type="inferred from homology"/>
<protein>
    <recommendedName>
        <fullName evidence="5">4-hydroxy-3-methylbut-2-enyl diphosphate reductase</fullName>
        <shortName evidence="5">HMBPP reductase</shortName>
        <ecNumber evidence="5">1.17.7.4</ecNumber>
    </recommendedName>
</protein>
<evidence type="ECO:0000256" key="4">
    <source>
        <dbReference type="ARBA" id="ARBA00023014"/>
    </source>
</evidence>
<organism evidence="6 7">
    <name type="scientific">Candidatus Curtissbacteria bacterium GW2011_GWA2_41_24</name>
    <dbReference type="NCBI Taxonomy" id="1618411"/>
    <lineage>
        <taxon>Bacteria</taxon>
        <taxon>Candidatus Curtissiibacteriota</taxon>
    </lineage>
</organism>
<feature type="binding site" evidence="5">
    <location>
        <position position="276"/>
    </location>
    <ligand>
        <name>isopentenyl diphosphate</name>
        <dbReference type="ChEBI" id="CHEBI:128769"/>
    </ligand>
</feature>
<evidence type="ECO:0000256" key="1">
    <source>
        <dbReference type="ARBA" id="ARBA00022485"/>
    </source>
</evidence>
<feature type="binding site" evidence="5">
    <location>
        <position position="233"/>
    </location>
    <ligand>
        <name>isopentenyl diphosphate</name>
        <dbReference type="ChEBI" id="CHEBI:128769"/>
    </ligand>
</feature>
<feature type="binding site" evidence="5">
    <location>
        <position position="234"/>
    </location>
    <ligand>
        <name>isopentenyl diphosphate</name>
        <dbReference type="ChEBI" id="CHEBI:128769"/>
    </ligand>
</feature>
<dbReference type="PATRIC" id="fig|1618411.3.peg.1144"/>
<dbReference type="GO" id="GO:0019288">
    <property type="term" value="P:isopentenyl diphosphate biosynthetic process, methylerythritol 4-phosphate pathway"/>
    <property type="evidence" value="ECO:0007669"/>
    <property type="project" value="UniProtKB-UniRule"/>
</dbReference>
<comment type="pathway">
    <text evidence="5">Isoprenoid biosynthesis; dimethylallyl diphosphate biosynthesis; dimethylallyl diphosphate from (2E)-4-hydroxy-3-methylbutenyl diphosphate: step 1/1.</text>
</comment>
<dbReference type="GO" id="GO:0051745">
    <property type="term" value="F:4-hydroxy-3-methylbut-2-enyl diphosphate reductase activity"/>
    <property type="evidence" value="ECO:0007669"/>
    <property type="project" value="UniProtKB-UniRule"/>
</dbReference>
<feature type="binding site" evidence="5">
    <location>
        <position position="233"/>
    </location>
    <ligand>
        <name>dimethylallyl diphosphate</name>
        <dbReference type="ChEBI" id="CHEBI:57623"/>
    </ligand>
</feature>
<comment type="caution">
    <text evidence="6">The sequence shown here is derived from an EMBL/GenBank/DDBJ whole genome shotgun (WGS) entry which is preliminary data.</text>
</comment>
<dbReference type="Proteomes" id="UP000034493">
    <property type="component" value="Unassembled WGS sequence"/>
</dbReference>
<evidence type="ECO:0000256" key="2">
    <source>
        <dbReference type="ARBA" id="ARBA00022723"/>
    </source>
</evidence>
<feature type="binding site" evidence="5">
    <location>
        <position position="204"/>
    </location>
    <ligand>
        <name>[4Fe-4S] cluster</name>
        <dbReference type="ChEBI" id="CHEBI:49883"/>
    </ligand>
</feature>